<feature type="compositionally biased region" description="Basic and acidic residues" evidence="1">
    <location>
        <begin position="726"/>
        <end position="748"/>
    </location>
</feature>
<feature type="region of interest" description="Disordered" evidence="1">
    <location>
        <begin position="726"/>
        <end position="775"/>
    </location>
</feature>
<dbReference type="Gene3D" id="3.40.50.300">
    <property type="entry name" value="P-loop containing nucleotide triphosphate hydrolases"/>
    <property type="match status" value="2"/>
</dbReference>
<dbReference type="RefSeq" id="WP_067566658.1">
    <property type="nucleotide sequence ID" value="NZ_LSUQ01000056.1"/>
</dbReference>
<evidence type="ECO:0008006" key="4">
    <source>
        <dbReference type="Google" id="ProtNLM"/>
    </source>
</evidence>
<protein>
    <recommendedName>
        <fullName evidence="4">Helicase HerA central domain-containing protein</fullName>
    </recommendedName>
</protein>
<reference evidence="2 3" key="1">
    <citation type="submission" date="2016-02" db="EMBL/GenBank/DDBJ databases">
        <title>Draft genome sequence of Acidibacillus ferrooxidans SLC66.</title>
        <authorList>
            <person name="Oliveira G."/>
            <person name="Nancucheo I."/>
            <person name="Dall'Agnol H."/>
            <person name="Johnson B."/>
            <person name="Oliveira R."/>
            <person name="Nunes G.L."/>
            <person name="Tzotzos G."/>
            <person name="Orellana S.C."/>
            <person name="Salim A.C."/>
            <person name="Araujo F.M."/>
        </authorList>
    </citation>
    <scope>NUCLEOTIDE SEQUENCE [LARGE SCALE GENOMIC DNA]</scope>
    <source>
        <strain evidence="2 3">SLC66</strain>
    </source>
</reference>
<name>A0A853K876_9BACL</name>
<evidence type="ECO:0000256" key="1">
    <source>
        <dbReference type="SAM" id="MobiDB-lite"/>
    </source>
</evidence>
<comment type="caution">
    <text evidence="2">The sequence shown here is derived from an EMBL/GenBank/DDBJ whole genome shotgun (WGS) entry which is preliminary data.</text>
</comment>
<sequence>MKLQKKRDLTFYRIVPPHDFKSYSPNYAHVFVQSLAALGLPRRLEWLQGPLPFRFVVTKAAHEATVTLYLGVPSHRTLGVQSAFHSAYSDVHLIESPSPVAELALDANTLVTHFKMGGRGARRWLPLAGVDSDDGDPVDALITAMVKGTAQDQCILDVWMTPVRDARFRSMIHGAEQSIRKPDHENSFSPSEIFRAMTTNDSDWKSKPVQQKPLSEESQRMVQTIHTRLNPSYRPFQVSVRLYVRGHTSKERLGAMLMAMQQTKGSGRMVPAFGRKKTLVQAIQTGRPTRRMWWTSPELAALVHVPQSHQPSFPFIARSPSLILPPPARTSGIRVGWSDFPGREGEEIRIPLRQMAKHAFLAGTTGSGKTTTLLQTMLGIVDQMQKEPDTAPGFTFLDPHGGAIHKLLSHIPPSLYPKVHIVPLGPTKYPRGLNPFALDDLEQAEAVTGEFVAMMQELWPGSRPRSEHYLRNNVLSLLHDPPQTVLSITRLFLDEMFRDQLVKKLPFHLQQFWTEEFSQIKNIGEHLGPIWNKLGALTTYPSLRRILGQTQSAIDLRRAMDQGDMILIDGSHCTEDAIKIIAGLYLISMHFTCQKRPEHAARLHLFVADECHLYAVNILQRILAEDRKFGLSLMLATQYLDQLPDPILAGILGNVGTLILLQLGGPDADRLTRWLKPDVSSRDLLNLPETHALVRTKLEGGITQLFTMQNPVVSLGHEDWIERAFAHSDQHDGRRAEEVDREIDEMTRRSLPTSQQQPTLPAGKSSRKRSTTDQA</sequence>
<feature type="compositionally biased region" description="Polar residues" evidence="1">
    <location>
        <begin position="750"/>
        <end position="759"/>
    </location>
</feature>
<evidence type="ECO:0000313" key="2">
    <source>
        <dbReference type="EMBL" id="OAG92907.1"/>
    </source>
</evidence>
<dbReference type="InterPro" id="IPR027417">
    <property type="entry name" value="P-loop_NTPase"/>
</dbReference>
<dbReference type="SUPFAM" id="SSF52540">
    <property type="entry name" value="P-loop containing nucleoside triphosphate hydrolases"/>
    <property type="match status" value="1"/>
</dbReference>
<accession>A0A853K876</accession>
<dbReference type="Proteomes" id="UP000077421">
    <property type="component" value="Unassembled WGS sequence"/>
</dbReference>
<proteinExistence type="predicted"/>
<dbReference type="AlphaFoldDB" id="A0A853K876"/>
<dbReference type="PANTHER" id="PTHR30121">
    <property type="entry name" value="UNCHARACTERIZED PROTEIN YJGR-RELATED"/>
    <property type="match status" value="1"/>
</dbReference>
<gene>
    <name evidence="2" type="ORF">AYW79_12765</name>
</gene>
<dbReference type="PANTHER" id="PTHR30121:SF11">
    <property type="entry name" value="AAA+ ATPASE DOMAIN-CONTAINING PROTEIN"/>
    <property type="match status" value="1"/>
</dbReference>
<dbReference type="EMBL" id="LSUQ01000056">
    <property type="protein sequence ID" value="OAG92907.1"/>
    <property type="molecule type" value="Genomic_DNA"/>
</dbReference>
<evidence type="ECO:0000313" key="3">
    <source>
        <dbReference type="Proteomes" id="UP000077421"/>
    </source>
</evidence>
<organism evidence="2 3">
    <name type="scientific">Ferroacidibacillus organovorans</name>
    <dbReference type="NCBI Taxonomy" id="1765683"/>
    <lineage>
        <taxon>Bacteria</taxon>
        <taxon>Bacillati</taxon>
        <taxon>Bacillota</taxon>
        <taxon>Bacilli</taxon>
        <taxon>Bacillales</taxon>
        <taxon>Alicyclobacillaceae</taxon>
        <taxon>Ferroacidibacillus</taxon>
    </lineage>
</organism>
<dbReference type="InterPro" id="IPR051162">
    <property type="entry name" value="T4SS_component"/>
</dbReference>